<dbReference type="Gene3D" id="2.30.38.10">
    <property type="entry name" value="Luciferase, Domain 3"/>
    <property type="match status" value="1"/>
</dbReference>
<comment type="caution">
    <text evidence="4">The sequence shown here is derived from an EMBL/GenBank/DDBJ whole genome shotgun (WGS) entry which is preliminary data.</text>
</comment>
<evidence type="ECO:0000313" key="4">
    <source>
        <dbReference type="EMBL" id="MFC4629032.1"/>
    </source>
</evidence>
<dbReference type="InterPro" id="IPR042099">
    <property type="entry name" value="ANL_N_sf"/>
</dbReference>
<dbReference type="InterPro" id="IPR045851">
    <property type="entry name" value="AMP-bd_C_sf"/>
</dbReference>
<dbReference type="Proteomes" id="UP001596011">
    <property type="component" value="Unassembled WGS sequence"/>
</dbReference>
<feature type="compositionally biased region" description="Basic and acidic residues" evidence="1">
    <location>
        <begin position="430"/>
        <end position="455"/>
    </location>
</feature>
<dbReference type="InterPro" id="IPR020845">
    <property type="entry name" value="AMP-binding_CS"/>
</dbReference>
<dbReference type="EMBL" id="JBHSFI010000004">
    <property type="protein sequence ID" value="MFC4629032.1"/>
    <property type="molecule type" value="Genomic_DNA"/>
</dbReference>
<dbReference type="Pfam" id="PF13193">
    <property type="entry name" value="AMP-binding_C"/>
    <property type="match status" value="1"/>
</dbReference>
<feature type="domain" description="AMP-dependent synthetase/ligase" evidence="2">
    <location>
        <begin position="44"/>
        <end position="271"/>
    </location>
</feature>
<dbReference type="PANTHER" id="PTHR43767:SF1">
    <property type="entry name" value="NONRIBOSOMAL PEPTIDE SYNTHASE PES1 (EUROFUNG)-RELATED"/>
    <property type="match status" value="1"/>
</dbReference>
<evidence type="ECO:0000259" key="2">
    <source>
        <dbReference type="Pfam" id="PF00501"/>
    </source>
</evidence>
<dbReference type="Gene3D" id="3.40.50.12780">
    <property type="entry name" value="N-terminal domain of ligase-like"/>
    <property type="match status" value="1"/>
</dbReference>
<dbReference type="InterPro" id="IPR000873">
    <property type="entry name" value="AMP-dep_synth/lig_dom"/>
</dbReference>
<evidence type="ECO:0000313" key="5">
    <source>
        <dbReference type="Proteomes" id="UP001596011"/>
    </source>
</evidence>
<accession>A0ABV9HFX8</accession>
<dbReference type="SUPFAM" id="SSF56801">
    <property type="entry name" value="Acetyl-CoA synthetase-like"/>
    <property type="match status" value="1"/>
</dbReference>
<dbReference type="InterPro" id="IPR025110">
    <property type="entry name" value="AMP-bd_C"/>
</dbReference>
<gene>
    <name evidence="4" type="ORF">ACFO6V_12370</name>
</gene>
<evidence type="ECO:0000256" key="1">
    <source>
        <dbReference type="SAM" id="MobiDB-lite"/>
    </source>
</evidence>
<dbReference type="RefSeq" id="WP_377135722.1">
    <property type="nucleotide sequence ID" value="NZ_JBHSFI010000004.1"/>
</dbReference>
<organism evidence="4 5">
    <name type="scientific">Promicromonospora alba</name>
    <dbReference type="NCBI Taxonomy" id="1616110"/>
    <lineage>
        <taxon>Bacteria</taxon>
        <taxon>Bacillati</taxon>
        <taxon>Actinomycetota</taxon>
        <taxon>Actinomycetes</taxon>
        <taxon>Micrococcales</taxon>
        <taxon>Promicromonosporaceae</taxon>
        <taxon>Promicromonospora</taxon>
    </lineage>
</organism>
<name>A0ABV9HFX8_9MICO</name>
<sequence>MAPTDPLPDAVSDRLPDALPDPVSSVVRAVRDALDGGPAYAPQPRLSDVAPPPGTALVLRTSGSTGNPREVALSAAALRASADATHERLGGPGSWLLVLPPTHVAGVQVITRSLMAGGAPYPDTLDRFTAAGFAAVAADFADRLARGRRAYVSLVPTQLHRLVTAADDGDRAGLDALARFDAVLVGGAAAPAPLLASARAAGVRVVTTYGMSETSGGCVYDGVPLAGVRVRLADADADTDATAGPGSGLAPGSAPGTGVVELSGPMLAEGYVGDPAATAAVFRTDPDGTRWFRTSDLGRLDDGRLTILGRADDVILTGGVNVAPAAVEDAIAEHLAGLGTPGEACVVGVPDAEWGQAVVAVVATGTAGRVSAAQGSPDGQSPDPVPAPVLTDGGGELLAGLRSAVGQRLGAPAAPRRVYVTDALPTRGPGKTDRRAVRDAVVRAEREAAREPVRP</sequence>
<dbReference type="Gene3D" id="3.30.300.30">
    <property type="match status" value="1"/>
</dbReference>
<dbReference type="Pfam" id="PF00501">
    <property type="entry name" value="AMP-binding"/>
    <property type="match status" value="1"/>
</dbReference>
<feature type="domain" description="AMP-binding enzyme C-terminal" evidence="3">
    <location>
        <begin position="342"/>
        <end position="431"/>
    </location>
</feature>
<reference evidence="5" key="1">
    <citation type="journal article" date="2019" name="Int. J. Syst. Evol. Microbiol.">
        <title>The Global Catalogue of Microorganisms (GCM) 10K type strain sequencing project: providing services to taxonomists for standard genome sequencing and annotation.</title>
        <authorList>
            <consortium name="The Broad Institute Genomics Platform"/>
            <consortium name="The Broad Institute Genome Sequencing Center for Infectious Disease"/>
            <person name="Wu L."/>
            <person name="Ma J."/>
        </authorList>
    </citation>
    <scope>NUCLEOTIDE SEQUENCE [LARGE SCALE GENOMIC DNA]</scope>
    <source>
        <strain evidence="5">CCUG 42722</strain>
    </source>
</reference>
<protein>
    <submittedName>
        <fullName evidence="4">AMP-binding protein</fullName>
    </submittedName>
</protein>
<dbReference type="PROSITE" id="PS00455">
    <property type="entry name" value="AMP_BINDING"/>
    <property type="match status" value="1"/>
</dbReference>
<dbReference type="InterPro" id="IPR050237">
    <property type="entry name" value="ATP-dep_AMP-bd_enzyme"/>
</dbReference>
<evidence type="ECO:0000259" key="3">
    <source>
        <dbReference type="Pfam" id="PF13193"/>
    </source>
</evidence>
<dbReference type="PANTHER" id="PTHR43767">
    <property type="entry name" value="LONG-CHAIN-FATTY-ACID--COA LIGASE"/>
    <property type="match status" value="1"/>
</dbReference>
<feature type="region of interest" description="Disordered" evidence="1">
    <location>
        <begin position="1"/>
        <end position="21"/>
    </location>
</feature>
<feature type="region of interest" description="Disordered" evidence="1">
    <location>
        <begin position="420"/>
        <end position="455"/>
    </location>
</feature>
<proteinExistence type="predicted"/>
<keyword evidence="5" id="KW-1185">Reference proteome</keyword>